<protein>
    <recommendedName>
        <fullName evidence="3">HTH cro/C1-type domain-containing protein</fullName>
    </recommendedName>
</protein>
<keyword evidence="2" id="KW-1185">Reference proteome</keyword>
<reference evidence="1 2" key="1">
    <citation type="submission" date="2015-10" db="EMBL/GenBank/DDBJ databases">
        <title>Draft genome sequence of Novosphingobium fuchskuhlense DSM 25065 isolated from a surface water sample of the southwest basin of Lake Grosse Fuchskuhle.</title>
        <authorList>
            <person name="Ruckert C."/>
            <person name="Winkler A."/>
            <person name="Glaeser J."/>
            <person name="Grossart H.-P."/>
            <person name="Kalinowski J."/>
            <person name="Glaeser S."/>
        </authorList>
    </citation>
    <scope>NUCLEOTIDE SEQUENCE [LARGE SCALE GENOMIC DNA]</scope>
    <source>
        <strain evidence="1 2">FNE08-7</strain>
    </source>
</reference>
<comment type="caution">
    <text evidence="1">The sequence shown here is derived from an EMBL/GenBank/DDBJ whole genome shotgun (WGS) entry which is preliminary data.</text>
</comment>
<dbReference type="Proteomes" id="UP000058012">
    <property type="component" value="Unassembled WGS sequence"/>
</dbReference>
<evidence type="ECO:0008006" key="3">
    <source>
        <dbReference type="Google" id="ProtNLM"/>
    </source>
</evidence>
<gene>
    <name evidence="1" type="ORF">AQZ52_06580</name>
</gene>
<accession>A0A117UXX0</accession>
<name>A0A117UXX0_9SPHN</name>
<dbReference type="AlphaFoldDB" id="A0A117UXX0"/>
<organism evidence="1 2">
    <name type="scientific">Novosphingobium fuchskuhlense</name>
    <dbReference type="NCBI Taxonomy" id="1117702"/>
    <lineage>
        <taxon>Bacteria</taxon>
        <taxon>Pseudomonadati</taxon>
        <taxon>Pseudomonadota</taxon>
        <taxon>Alphaproteobacteria</taxon>
        <taxon>Sphingomonadales</taxon>
        <taxon>Sphingomonadaceae</taxon>
        <taxon>Novosphingobium</taxon>
    </lineage>
</organism>
<evidence type="ECO:0000313" key="2">
    <source>
        <dbReference type="Proteomes" id="UP000058012"/>
    </source>
</evidence>
<proteinExistence type="predicted"/>
<dbReference type="EMBL" id="LLZS01000003">
    <property type="protein sequence ID" value="KUR72870.1"/>
    <property type="molecule type" value="Genomic_DNA"/>
</dbReference>
<sequence>MGARMQERQDHFAYCVQLLGGTTAFARRLRIDERAIRRFINGERPISDGLMRDTAAALRAIGDEAIAAAGVIDAAVPSQP</sequence>
<evidence type="ECO:0000313" key="1">
    <source>
        <dbReference type="EMBL" id="KUR72870.1"/>
    </source>
</evidence>